<dbReference type="PANTHER" id="PTHR33571:SF14">
    <property type="entry name" value="PROTEIN ADENYLYLTRANSFERASE MJ0435-RELATED"/>
    <property type="match status" value="1"/>
</dbReference>
<dbReference type="SUPFAM" id="SSF81301">
    <property type="entry name" value="Nucleotidyltransferase"/>
    <property type="match status" value="1"/>
</dbReference>
<evidence type="ECO:0000256" key="2">
    <source>
        <dbReference type="ARBA" id="ARBA00022649"/>
    </source>
</evidence>
<reference evidence="11 12" key="1">
    <citation type="journal article" date="2020" name="Microb. Ecol.">
        <title>Ecogenomics of the Marine Benthic Filamentous Cyanobacterium Adonisia.</title>
        <authorList>
            <person name="Walter J.M."/>
            <person name="Coutinho F.H."/>
            <person name="Leomil L."/>
            <person name="Hargreaves P.I."/>
            <person name="Campeao M.E."/>
            <person name="Vieira V.V."/>
            <person name="Silva B.S."/>
            <person name="Fistarol G.O."/>
            <person name="Salomon P.S."/>
            <person name="Sawabe T."/>
            <person name="Mino S."/>
            <person name="Hosokawa M."/>
            <person name="Miyashita H."/>
            <person name="Maruyama F."/>
            <person name="van Verk M.C."/>
            <person name="Dutilh B.E."/>
            <person name="Thompson C.C."/>
            <person name="Thompson F.L."/>
        </authorList>
    </citation>
    <scope>NUCLEOTIDE SEQUENCE [LARGE SCALE GENOMIC DNA]</scope>
    <source>
        <strain evidence="11 12">CCMR0081</strain>
    </source>
</reference>
<dbReference type="RefSeq" id="WP_163698255.1">
    <property type="nucleotide sequence ID" value="NZ_QXHD01000004.1"/>
</dbReference>
<dbReference type="InterPro" id="IPR052038">
    <property type="entry name" value="Type-VII_TA_antitoxin"/>
</dbReference>
<dbReference type="Proteomes" id="UP000481033">
    <property type="component" value="Unassembled WGS sequence"/>
</dbReference>
<proteinExistence type="inferred from homology"/>
<protein>
    <submittedName>
        <fullName evidence="11">Nucleotidyltransferase</fullName>
    </submittedName>
</protein>
<accession>A0A6M0RKE5</accession>
<dbReference type="EMBL" id="QXHD01000004">
    <property type="protein sequence ID" value="NEZ56263.1"/>
    <property type="molecule type" value="Genomic_DNA"/>
</dbReference>
<dbReference type="InterPro" id="IPR002934">
    <property type="entry name" value="Polymerase_NTP_transf_dom"/>
</dbReference>
<evidence type="ECO:0000313" key="11">
    <source>
        <dbReference type="EMBL" id="NEZ56263.1"/>
    </source>
</evidence>
<dbReference type="GO" id="GO:0005524">
    <property type="term" value="F:ATP binding"/>
    <property type="evidence" value="ECO:0007669"/>
    <property type="project" value="UniProtKB-KW"/>
</dbReference>
<evidence type="ECO:0000256" key="6">
    <source>
        <dbReference type="ARBA" id="ARBA00022741"/>
    </source>
</evidence>
<keyword evidence="8" id="KW-0460">Magnesium</keyword>
<name>A0A6M0RKE5_9CYAN</name>
<dbReference type="GO" id="GO:0016779">
    <property type="term" value="F:nucleotidyltransferase activity"/>
    <property type="evidence" value="ECO:0007669"/>
    <property type="project" value="UniProtKB-KW"/>
</dbReference>
<dbReference type="GO" id="GO:0046872">
    <property type="term" value="F:metal ion binding"/>
    <property type="evidence" value="ECO:0007669"/>
    <property type="project" value="UniProtKB-KW"/>
</dbReference>
<keyword evidence="3 11" id="KW-0808">Transferase</keyword>
<comment type="caution">
    <text evidence="11">The sequence shown here is derived from an EMBL/GenBank/DDBJ whole genome shotgun (WGS) entry which is preliminary data.</text>
</comment>
<keyword evidence="7" id="KW-0067">ATP-binding</keyword>
<evidence type="ECO:0000256" key="8">
    <source>
        <dbReference type="ARBA" id="ARBA00022842"/>
    </source>
</evidence>
<dbReference type="AlphaFoldDB" id="A0A6M0RKE5"/>
<dbReference type="CDD" id="cd05403">
    <property type="entry name" value="NT_KNTase_like"/>
    <property type="match status" value="1"/>
</dbReference>
<keyword evidence="2" id="KW-1277">Toxin-antitoxin system</keyword>
<keyword evidence="12" id="KW-1185">Reference proteome</keyword>
<dbReference type="InterPro" id="IPR043519">
    <property type="entry name" value="NT_sf"/>
</dbReference>
<dbReference type="Gene3D" id="3.30.460.10">
    <property type="entry name" value="Beta Polymerase, domain 2"/>
    <property type="match status" value="1"/>
</dbReference>
<keyword evidence="6" id="KW-0547">Nucleotide-binding</keyword>
<dbReference type="Pfam" id="PF01909">
    <property type="entry name" value="NTP_transf_2"/>
    <property type="match status" value="1"/>
</dbReference>
<comment type="cofactor">
    <cofactor evidence="1">
        <name>Mg(2+)</name>
        <dbReference type="ChEBI" id="CHEBI:18420"/>
    </cofactor>
</comment>
<evidence type="ECO:0000256" key="1">
    <source>
        <dbReference type="ARBA" id="ARBA00001946"/>
    </source>
</evidence>
<evidence type="ECO:0000256" key="5">
    <source>
        <dbReference type="ARBA" id="ARBA00022723"/>
    </source>
</evidence>
<organism evidence="11 12">
    <name type="scientific">Adonisia turfae CCMR0081</name>
    <dbReference type="NCBI Taxonomy" id="2292702"/>
    <lineage>
        <taxon>Bacteria</taxon>
        <taxon>Bacillati</taxon>
        <taxon>Cyanobacteriota</taxon>
        <taxon>Adonisia</taxon>
        <taxon>Adonisia turfae</taxon>
    </lineage>
</organism>
<evidence type="ECO:0000256" key="7">
    <source>
        <dbReference type="ARBA" id="ARBA00022840"/>
    </source>
</evidence>
<evidence type="ECO:0000313" key="12">
    <source>
        <dbReference type="Proteomes" id="UP000481033"/>
    </source>
</evidence>
<keyword evidence="5" id="KW-0479">Metal-binding</keyword>
<evidence type="ECO:0000256" key="3">
    <source>
        <dbReference type="ARBA" id="ARBA00022679"/>
    </source>
</evidence>
<feature type="domain" description="Polymerase nucleotidyl transferase" evidence="10">
    <location>
        <begin position="21"/>
        <end position="96"/>
    </location>
</feature>
<gene>
    <name evidence="11" type="ORF">DXZ20_11395</name>
</gene>
<dbReference type="PANTHER" id="PTHR33571">
    <property type="entry name" value="SSL8005 PROTEIN"/>
    <property type="match status" value="1"/>
</dbReference>
<comment type="similarity">
    <text evidence="9">Belongs to the MntA antitoxin family.</text>
</comment>
<evidence type="ECO:0000256" key="9">
    <source>
        <dbReference type="ARBA" id="ARBA00038276"/>
    </source>
</evidence>
<evidence type="ECO:0000259" key="10">
    <source>
        <dbReference type="Pfam" id="PF01909"/>
    </source>
</evidence>
<keyword evidence="4" id="KW-0548">Nucleotidyltransferase</keyword>
<sequence>MKSVPIRDEILAQLKAQQPVLQELGVSSLQLFGSVARNQATADSDIDCLVEFSRPIGLFGLSKIRLFLQDLLQYPVDIGTEDALKEHLRQPVLEDKIRVF</sequence>
<evidence type="ECO:0000256" key="4">
    <source>
        <dbReference type="ARBA" id="ARBA00022695"/>
    </source>
</evidence>